<gene>
    <name evidence="2" type="ORF">LK03_15420</name>
</gene>
<sequence length="191" mass="20888">MRLTPLIEHIKTHCPSFSKRVSGGIDIESVMTSAKLALPAAYVIYTGDETTETQSSNKVVQGLTDQFDVLVAMQTTDERGQQAVDLVHVLRAELFRALVGLESNDHEPIAYTGGSLTAIDRARVVYRFGFEAESQIGRTRPGAPAETWQEYKLDHLPDFKGLDVEYAQLIPGDTGPTPDSQGALKTSVELP</sequence>
<accession>A0A089YFT4</accession>
<dbReference type="Pfam" id="PF23840">
    <property type="entry name" value="Phage_tail_terminator"/>
    <property type="match status" value="1"/>
</dbReference>
<dbReference type="EMBL" id="CP009455">
    <property type="protein sequence ID" value="AIR90583.1"/>
    <property type="molecule type" value="Genomic_DNA"/>
</dbReference>
<proteinExistence type="predicted"/>
<protein>
    <submittedName>
        <fullName evidence="2">Uncharacterized protein</fullName>
    </submittedName>
</protein>
<organism evidence="2 3">
    <name type="scientific">Pseudomonas cremoricolorata</name>
    <dbReference type="NCBI Taxonomy" id="157783"/>
    <lineage>
        <taxon>Bacteria</taxon>
        <taxon>Pseudomonadati</taxon>
        <taxon>Pseudomonadota</taxon>
        <taxon>Gammaproteobacteria</taxon>
        <taxon>Pseudomonadales</taxon>
        <taxon>Pseudomonadaceae</taxon>
        <taxon>Pseudomonas</taxon>
    </lineage>
</organism>
<dbReference type="InterPro" id="IPR056912">
    <property type="entry name" value="Phage_JBD30_tail_term-like"/>
</dbReference>
<evidence type="ECO:0000256" key="1">
    <source>
        <dbReference type="SAM" id="MobiDB-lite"/>
    </source>
</evidence>
<evidence type="ECO:0000313" key="3">
    <source>
        <dbReference type="Proteomes" id="UP000029493"/>
    </source>
</evidence>
<reference evidence="2 3" key="1">
    <citation type="submission" date="2014-09" db="EMBL/GenBank/DDBJ databases">
        <authorList>
            <person name="Chan K.-G."/>
        </authorList>
    </citation>
    <scope>NUCLEOTIDE SEQUENCE [LARGE SCALE GENOMIC DNA]</scope>
    <source>
        <strain evidence="2 3">ND07</strain>
    </source>
</reference>
<dbReference type="eggNOG" id="ENOG502ZAPX">
    <property type="taxonomic scope" value="Bacteria"/>
</dbReference>
<evidence type="ECO:0000313" key="2">
    <source>
        <dbReference type="EMBL" id="AIR90583.1"/>
    </source>
</evidence>
<dbReference type="KEGG" id="psw:LK03_15420"/>
<keyword evidence="3" id="KW-1185">Reference proteome</keyword>
<feature type="region of interest" description="Disordered" evidence="1">
    <location>
        <begin position="171"/>
        <end position="191"/>
    </location>
</feature>
<dbReference type="RefSeq" id="WP_038413174.1">
    <property type="nucleotide sequence ID" value="NZ_CP009455.1"/>
</dbReference>
<dbReference type="STRING" id="157783.LK03_15420"/>
<dbReference type="Proteomes" id="UP000029493">
    <property type="component" value="Chromosome"/>
</dbReference>
<name>A0A089YFT4_9PSED</name>
<dbReference type="AlphaFoldDB" id="A0A089YFT4"/>